<evidence type="ECO:0000256" key="3">
    <source>
        <dbReference type="ARBA" id="ARBA00023136"/>
    </source>
</evidence>
<comment type="caution">
    <text evidence="8">The sequence shown here is derived from an EMBL/GenBank/DDBJ whole genome shotgun (WGS) entry which is preliminary data.</text>
</comment>
<feature type="compositionally biased region" description="Low complexity" evidence="4">
    <location>
        <begin position="1158"/>
        <end position="1170"/>
    </location>
</feature>
<feature type="domain" description="Immunoglobulin" evidence="7">
    <location>
        <begin position="271"/>
        <end position="371"/>
    </location>
</feature>
<keyword evidence="9" id="KW-1185">Reference proteome</keyword>
<keyword evidence="2 5" id="KW-0812">Transmembrane</keyword>
<feature type="compositionally biased region" description="Polar residues" evidence="4">
    <location>
        <begin position="662"/>
        <end position="674"/>
    </location>
</feature>
<dbReference type="SMART" id="SM00409">
    <property type="entry name" value="IG"/>
    <property type="match status" value="5"/>
</dbReference>
<feature type="compositionally biased region" description="Basic and acidic residues" evidence="4">
    <location>
        <begin position="675"/>
        <end position="685"/>
    </location>
</feature>
<sequence>MGEAAHVTCRYPEKYANSSKALCKTTTDCDATVLASRRGLQGVRSLLSDRPSQSFFTVNLTRLTGGDGGEYRCAVLLSPTNLRLLATVHLQMVNITGYTGDSVTVVCPYNNKTSKDNVKFFCQGQDPIECVERGVKVASHFPGLSHFTLREDAMSDLFTVTIDGLTAEDSGIYWCGEHSGEYYFTSAVLLGVHDSVRNNSAKAQTPDGNTMELDSVYEYMNPVTDQQETLPQSFGTEPQYEFVTDHSMCDMSSNNSEQTLKPHTACICKDPEKITASSGGSVNIKCSYDRRFLQRNKYFCKTIGDTGCDILVSNEDTRQPVSPRLNLADQQQDSSFIVSITNLSAEDAGVYWCAAGGSSPSAGPELLTEVHIHVSPVYADEDNEATFKCPYAKGYQNNSKLLCKGECNSRCKDILIKTEGQSHSKTGRFSVYDNATARVFSVTIANLTAEDSGKFWCGVRTGVSDVCTEQQLLVRDVVKGAEGGSVNITCKYKKEKGRPNFLYFCREKDTAKCGIESSLVTSTAPNQGRYVLDEDNHYKHTKKDYEVFSVTITGLTTGDSGIYWCGRSGEERLTVVKLKVIKGNMSSTDGTAHMSLSVMAIGVTAGGILLLSLFAIIIVLRRRKASTAQENSSPTNRNPDPNPIQLGQVYQSLNPATVQHNSVYQNLNPNPSQRQGRDPGQESPHDPVYQSLDPHTMAEMLLLLLLMVTAIGLIPGECNRDFIRITGQLGASLNITCGYPEEYTNDSKVFCVTMGNACGTLVSLKADEEEAKRGRFSLVYDKEERTLRVSIDGLMENETALYWCGARRGLFTDILHVTPVIGHVGGSVKFRCPYGRELEPNPKYFLREDRFHDTSLQTENTLIRSKQGNILVTHGRFSLYDNTTSRVFTVTISNLTAEDSGKYWCVVERNATLNSIPTEHLLNVEGGRGPILTNRKWAGQKEDKVSDPYHIDTIYTEATFPRATHEDPLYSLVQLPRQDPTENIYSLLQLPRNTASELSDSCCGSEAHEGSSSFPIGQGDKCFSSPIGNECKGSSPIGNAGLSCPTGNTYEGSCPIGNASEGSSTCTAEVHGGSSTPVGNVLEGSFTPIGNGHDSSNPIGNAHDSSTSIGNAHDSSSPIANASEGSSTPIGNVHEGSFTPIGNIQEGSSSPISEVHGDSSSTSDTQEGSSPIANECKGSFPTGNAGLSWPTGNTYEGSSTSTAEVHGGTMAIGNVYEGKLVQGLLGASGLGLVEDLLINYVPVAWDWYRTAACQWPGTGTGPAVCQWAGTGGPAACQWAGTGTRLLCAIGLGLVQGLLHASGLGLVQDLLICWVPVTWDWYRTCSYAVCQWPGTDIQ</sequence>
<feature type="domain" description="Immunoglobulin subtype 2" evidence="6">
    <location>
        <begin position="277"/>
        <end position="360"/>
    </location>
</feature>
<evidence type="ECO:0000313" key="8">
    <source>
        <dbReference type="EMBL" id="KAL2086334.1"/>
    </source>
</evidence>
<dbReference type="PANTHER" id="PTHR11860">
    <property type="entry name" value="POLYMERIC-IMMUNOGLOBULIN RECEPTOR"/>
    <property type="match status" value="1"/>
</dbReference>
<dbReference type="InterPro" id="IPR050671">
    <property type="entry name" value="CD300_family_receptors"/>
</dbReference>
<feature type="compositionally biased region" description="Polar residues" evidence="4">
    <location>
        <begin position="1140"/>
        <end position="1152"/>
    </location>
</feature>
<feature type="domain" description="Immunoglobulin" evidence="7">
    <location>
        <begin position="374"/>
        <end position="475"/>
    </location>
</feature>
<dbReference type="SMART" id="SM00408">
    <property type="entry name" value="IGc2"/>
    <property type="match status" value="3"/>
</dbReference>
<dbReference type="InterPro" id="IPR003599">
    <property type="entry name" value="Ig_sub"/>
</dbReference>
<feature type="transmembrane region" description="Helical" evidence="5">
    <location>
        <begin position="700"/>
        <end position="716"/>
    </location>
</feature>
<feature type="compositionally biased region" description="Polar residues" evidence="4">
    <location>
        <begin position="1061"/>
        <end position="1078"/>
    </location>
</feature>
<evidence type="ECO:0000313" key="9">
    <source>
        <dbReference type="Proteomes" id="UP001591681"/>
    </source>
</evidence>
<feature type="domain" description="Immunoglobulin" evidence="7">
    <location>
        <begin position="92"/>
        <end position="193"/>
    </location>
</feature>
<evidence type="ECO:0000256" key="4">
    <source>
        <dbReference type="SAM" id="MobiDB-lite"/>
    </source>
</evidence>
<evidence type="ECO:0000256" key="5">
    <source>
        <dbReference type="SAM" id="Phobius"/>
    </source>
</evidence>
<feature type="domain" description="Immunoglobulin" evidence="7">
    <location>
        <begin position="817"/>
        <end position="925"/>
    </location>
</feature>
<accession>A0ABD1JHT5</accession>
<proteinExistence type="predicted"/>
<feature type="compositionally biased region" description="Polar residues" evidence="4">
    <location>
        <begin position="1190"/>
        <end position="1202"/>
    </location>
</feature>
<dbReference type="GO" id="GO:0016020">
    <property type="term" value="C:membrane"/>
    <property type="evidence" value="ECO:0007669"/>
    <property type="project" value="UniProtKB-SubCell"/>
</dbReference>
<name>A0ABD1JHT5_9TELE</name>
<evidence type="ECO:0000259" key="7">
    <source>
        <dbReference type="SMART" id="SM00409"/>
    </source>
</evidence>
<organism evidence="8 9">
    <name type="scientific">Coilia grayii</name>
    <name type="common">Gray's grenadier anchovy</name>
    <dbReference type="NCBI Taxonomy" id="363190"/>
    <lineage>
        <taxon>Eukaryota</taxon>
        <taxon>Metazoa</taxon>
        <taxon>Chordata</taxon>
        <taxon>Craniata</taxon>
        <taxon>Vertebrata</taxon>
        <taxon>Euteleostomi</taxon>
        <taxon>Actinopterygii</taxon>
        <taxon>Neopterygii</taxon>
        <taxon>Teleostei</taxon>
        <taxon>Clupei</taxon>
        <taxon>Clupeiformes</taxon>
        <taxon>Clupeoidei</taxon>
        <taxon>Engraulidae</taxon>
        <taxon>Coilinae</taxon>
        <taxon>Coilia</taxon>
    </lineage>
</organism>
<dbReference type="InterPro" id="IPR003598">
    <property type="entry name" value="Ig_sub2"/>
</dbReference>
<dbReference type="InterPro" id="IPR013106">
    <property type="entry name" value="Ig_V-set"/>
</dbReference>
<dbReference type="Gene3D" id="2.60.40.10">
    <property type="entry name" value="Immunoglobulins"/>
    <property type="match status" value="7"/>
</dbReference>
<feature type="compositionally biased region" description="Polar residues" evidence="4">
    <location>
        <begin position="1093"/>
        <end position="1130"/>
    </location>
</feature>
<gene>
    <name evidence="8" type="ORF">ACEWY4_017393</name>
</gene>
<evidence type="ECO:0000256" key="2">
    <source>
        <dbReference type="ARBA" id="ARBA00022692"/>
    </source>
</evidence>
<dbReference type="Proteomes" id="UP001591681">
    <property type="component" value="Unassembled WGS sequence"/>
</dbReference>
<dbReference type="PANTHER" id="PTHR11860:SF87">
    <property type="entry name" value="CMRF35-LIKE MOLECULE 8"/>
    <property type="match status" value="1"/>
</dbReference>
<comment type="subcellular location">
    <subcellularLocation>
        <location evidence="1">Membrane</location>
    </subcellularLocation>
</comment>
<dbReference type="SUPFAM" id="SSF48726">
    <property type="entry name" value="Immunoglobulin"/>
    <property type="match status" value="7"/>
</dbReference>
<dbReference type="InterPro" id="IPR036179">
    <property type="entry name" value="Ig-like_dom_sf"/>
</dbReference>
<feature type="region of interest" description="Disordered" evidence="4">
    <location>
        <begin position="1061"/>
        <end position="1202"/>
    </location>
</feature>
<feature type="region of interest" description="Disordered" evidence="4">
    <location>
        <begin position="662"/>
        <end position="691"/>
    </location>
</feature>
<keyword evidence="5" id="KW-1133">Transmembrane helix</keyword>
<evidence type="ECO:0000256" key="1">
    <source>
        <dbReference type="ARBA" id="ARBA00004370"/>
    </source>
</evidence>
<feature type="compositionally biased region" description="Polar residues" evidence="4">
    <location>
        <begin position="627"/>
        <end position="639"/>
    </location>
</feature>
<dbReference type="InterPro" id="IPR013783">
    <property type="entry name" value="Ig-like_fold"/>
</dbReference>
<dbReference type="CDD" id="cd05716">
    <property type="entry name" value="IgV_pIgR_like"/>
    <property type="match status" value="3"/>
</dbReference>
<feature type="region of interest" description="Disordered" evidence="4">
    <location>
        <begin position="627"/>
        <end position="647"/>
    </location>
</feature>
<protein>
    <recommendedName>
        <fullName evidence="10">Polymeric immunoglobulin receptor</fullName>
    </recommendedName>
</protein>
<feature type="transmembrane region" description="Helical" evidence="5">
    <location>
        <begin position="594"/>
        <end position="620"/>
    </location>
</feature>
<dbReference type="EMBL" id="JBHFQA010000015">
    <property type="protein sequence ID" value="KAL2086334.1"/>
    <property type="molecule type" value="Genomic_DNA"/>
</dbReference>
<feature type="domain" description="Immunoglobulin subtype 2" evidence="6">
    <location>
        <begin position="481"/>
        <end position="572"/>
    </location>
</feature>
<feature type="domain" description="Immunoglobulin subtype 2" evidence="6">
    <location>
        <begin position="823"/>
        <end position="912"/>
    </location>
</feature>
<evidence type="ECO:0008006" key="10">
    <source>
        <dbReference type="Google" id="ProtNLM"/>
    </source>
</evidence>
<keyword evidence="3 5" id="KW-0472">Membrane</keyword>
<feature type="domain" description="Immunoglobulin" evidence="7">
    <location>
        <begin position="476"/>
        <end position="581"/>
    </location>
</feature>
<dbReference type="Pfam" id="PF07686">
    <property type="entry name" value="V-set"/>
    <property type="match status" value="5"/>
</dbReference>
<evidence type="ECO:0000259" key="6">
    <source>
        <dbReference type="SMART" id="SM00408"/>
    </source>
</evidence>
<reference evidence="8 9" key="1">
    <citation type="submission" date="2024-09" db="EMBL/GenBank/DDBJ databases">
        <title>A chromosome-level genome assembly of Gray's grenadier anchovy, Coilia grayii.</title>
        <authorList>
            <person name="Fu Z."/>
        </authorList>
    </citation>
    <scope>NUCLEOTIDE SEQUENCE [LARGE SCALE GENOMIC DNA]</scope>
    <source>
        <strain evidence="8">G4</strain>
        <tissue evidence="8">Muscle</tissue>
    </source>
</reference>